<dbReference type="AlphaFoldDB" id="A0AAD4MR46"/>
<feature type="transmembrane region" description="Helical" evidence="1">
    <location>
        <begin position="94"/>
        <end position="117"/>
    </location>
</feature>
<keyword evidence="1" id="KW-0812">Transmembrane</keyword>
<feature type="transmembrane region" description="Helical" evidence="1">
    <location>
        <begin position="144"/>
        <end position="162"/>
    </location>
</feature>
<protein>
    <submittedName>
        <fullName evidence="2">Uncharacterized protein</fullName>
    </submittedName>
</protein>
<dbReference type="Gene3D" id="1.20.1070.10">
    <property type="entry name" value="Rhodopsin 7-helix transmembrane proteins"/>
    <property type="match status" value="1"/>
</dbReference>
<evidence type="ECO:0000313" key="2">
    <source>
        <dbReference type="EMBL" id="KAI1703223.1"/>
    </source>
</evidence>
<dbReference type="Proteomes" id="UP001201812">
    <property type="component" value="Unassembled WGS sequence"/>
</dbReference>
<gene>
    <name evidence="2" type="ORF">DdX_15056</name>
</gene>
<evidence type="ECO:0000313" key="3">
    <source>
        <dbReference type="Proteomes" id="UP001201812"/>
    </source>
</evidence>
<feature type="transmembrane region" description="Helical" evidence="1">
    <location>
        <begin position="289"/>
        <end position="311"/>
    </location>
</feature>
<keyword evidence="3" id="KW-1185">Reference proteome</keyword>
<reference evidence="2" key="1">
    <citation type="submission" date="2022-01" db="EMBL/GenBank/DDBJ databases">
        <title>Genome Sequence Resource for Two Populations of Ditylenchus destructor, the Migratory Endoparasitic Phytonematode.</title>
        <authorList>
            <person name="Zhang H."/>
            <person name="Lin R."/>
            <person name="Xie B."/>
        </authorList>
    </citation>
    <scope>NUCLEOTIDE SEQUENCE</scope>
    <source>
        <strain evidence="2">BazhouSP</strain>
    </source>
</reference>
<name>A0AAD4MR46_9BILA</name>
<feature type="transmembrane region" description="Helical" evidence="1">
    <location>
        <begin position="174"/>
        <end position="194"/>
    </location>
</feature>
<keyword evidence="1" id="KW-1133">Transmembrane helix</keyword>
<feature type="transmembrane region" description="Helical" evidence="1">
    <location>
        <begin position="234"/>
        <end position="255"/>
    </location>
</feature>
<keyword evidence="1" id="KW-0472">Membrane</keyword>
<evidence type="ECO:0000256" key="1">
    <source>
        <dbReference type="SAM" id="Phobius"/>
    </source>
</evidence>
<accession>A0AAD4MR46</accession>
<comment type="caution">
    <text evidence="2">The sequence shown here is derived from an EMBL/GenBank/DDBJ whole genome shotgun (WGS) entry which is preliminary data.</text>
</comment>
<proteinExistence type="predicted"/>
<feature type="transmembrane region" description="Helical" evidence="1">
    <location>
        <begin position="59"/>
        <end position="82"/>
    </location>
</feature>
<sequence>MDEFNGTVETTFFGFHRVNVNLLLTNDTIAEEHIISLKGDIIYFDLSNCDKPDRDIGAILHYSGVVFVCLVAVCFQLSLVLPLKRLAKFQGPSFYILLCLLFCTCSNIIFFELLLYLEAAVGFRFPIPFDLDLYIRMLQGRGETVFYFIYTANRCACLLFPFRYGSMFSKRNIFWIIACGWIYCIIEKSEWLLANKGINRVLCLAPGGELNGKFQSYEVVMDPLMVVIEKVSEYLYYVLWYGPFAMDIFTLGNLFHEKYAFRSVKPWIVARPAMTNRAQLSETNERIRLFLVCVGTSTYHFIFGYLFAYTWEIDSVTIYNLLNILDMSMPFLLMMWISRDVRREWKLKNNAIWPKTSTNTGTVFSQTYKTVIPIQTS</sequence>
<organism evidence="2 3">
    <name type="scientific">Ditylenchus destructor</name>
    <dbReference type="NCBI Taxonomy" id="166010"/>
    <lineage>
        <taxon>Eukaryota</taxon>
        <taxon>Metazoa</taxon>
        <taxon>Ecdysozoa</taxon>
        <taxon>Nematoda</taxon>
        <taxon>Chromadorea</taxon>
        <taxon>Rhabditida</taxon>
        <taxon>Tylenchina</taxon>
        <taxon>Tylenchomorpha</taxon>
        <taxon>Sphaerularioidea</taxon>
        <taxon>Anguinidae</taxon>
        <taxon>Anguininae</taxon>
        <taxon>Ditylenchus</taxon>
    </lineage>
</organism>
<dbReference type="EMBL" id="JAKKPZ010000086">
    <property type="protein sequence ID" value="KAI1703223.1"/>
    <property type="molecule type" value="Genomic_DNA"/>
</dbReference>
<feature type="transmembrane region" description="Helical" evidence="1">
    <location>
        <begin position="317"/>
        <end position="337"/>
    </location>
</feature>